<dbReference type="EMBL" id="MHWW01000024">
    <property type="protein sequence ID" value="OHB14316.1"/>
    <property type="molecule type" value="Genomic_DNA"/>
</dbReference>
<dbReference type="NCBIfam" id="TIGR02177">
    <property type="entry name" value="PorB_KorB"/>
    <property type="match status" value="1"/>
</dbReference>
<keyword evidence="7" id="KW-0408">Iron</keyword>
<comment type="caution">
    <text evidence="12">The sequence shown here is derived from an EMBL/GenBank/DDBJ whole genome shotgun (WGS) entry which is preliminary data.</text>
</comment>
<comment type="cofactor">
    <cofactor evidence="2">
        <name>thiamine diphosphate</name>
        <dbReference type="ChEBI" id="CHEBI:58937"/>
    </cofactor>
</comment>
<accession>A0A1G2UY50</accession>
<protein>
    <recommendedName>
        <fullName evidence="14">2-oxoglutarate synthase</fullName>
    </recommendedName>
</protein>
<keyword evidence="5" id="KW-0460">Magnesium</keyword>
<dbReference type="InterPro" id="IPR051457">
    <property type="entry name" value="2-oxoacid:Fd_oxidoreductase"/>
</dbReference>
<sequence>MELQNLATKAKITWCPGCPNSQILVSFRKAVTELVNENKIKLENLVAFAGIGCHGKISDYLNVNSFTSLHGRLIPAMTGAKCANPQLSIVGFSGDGDSMDEGLEHLVHAAKRNSDINLFIHDNRVFALTTGQADALSPKGYKSKSTPFGSLEEPFNPLLLVLSAGATFVARTYAGDIEGTKKIMQAAIAHKGFSFVDIIQPCITFFDTRDYFKERVYWLDENLTKNDLGAAINKVQEKEEKVPLGIFYQVEKPTFEEELYK</sequence>
<dbReference type="Proteomes" id="UP000177697">
    <property type="component" value="Unassembled WGS sequence"/>
</dbReference>
<evidence type="ECO:0008006" key="14">
    <source>
        <dbReference type="Google" id="ProtNLM"/>
    </source>
</evidence>
<evidence type="ECO:0000256" key="9">
    <source>
        <dbReference type="ARBA" id="ARBA00023052"/>
    </source>
</evidence>
<evidence type="ECO:0000256" key="2">
    <source>
        <dbReference type="ARBA" id="ARBA00001964"/>
    </source>
</evidence>
<dbReference type="SUPFAM" id="SSF52518">
    <property type="entry name" value="Thiamin diphosphate-binding fold (THDP-binding)"/>
    <property type="match status" value="1"/>
</dbReference>
<dbReference type="GO" id="GO:0051536">
    <property type="term" value="F:iron-sulfur cluster binding"/>
    <property type="evidence" value="ECO:0007669"/>
    <property type="project" value="UniProtKB-KW"/>
</dbReference>
<dbReference type="GO" id="GO:0030976">
    <property type="term" value="F:thiamine pyrophosphate binding"/>
    <property type="evidence" value="ECO:0007669"/>
    <property type="project" value="InterPro"/>
</dbReference>
<dbReference type="GO" id="GO:0045333">
    <property type="term" value="P:cellular respiration"/>
    <property type="evidence" value="ECO:0007669"/>
    <property type="project" value="UniProtKB-ARBA"/>
</dbReference>
<dbReference type="Pfam" id="PF12367">
    <property type="entry name" value="PFO_beta_C"/>
    <property type="match status" value="1"/>
</dbReference>
<dbReference type="Gene3D" id="3.40.50.970">
    <property type="match status" value="1"/>
</dbReference>
<dbReference type="CDD" id="cd03375">
    <property type="entry name" value="TPP_OGFOR"/>
    <property type="match status" value="1"/>
</dbReference>
<evidence type="ECO:0000256" key="6">
    <source>
        <dbReference type="ARBA" id="ARBA00023002"/>
    </source>
</evidence>
<feature type="domain" description="Pyruvate ferredoxin oxidoreductase beta subunit C-terminal" evidence="11">
    <location>
        <begin position="202"/>
        <end position="259"/>
    </location>
</feature>
<evidence type="ECO:0000313" key="12">
    <source>
        <dbReference type="EMBL" id="OHB14316.1"/>
    </source>
</evidence>
<reference evidence="12 13" key="1">
    <citation type="journal article" date="2016" name="Nat. Commun.">
        <title>Thousands of microbial genomes shed light on interconnected biogeochemical processes in an aquifer system.</title>
        <authorList>
            <person name="Anantharaman K."/>
            <person name="Brown C.T."/>
            <person name="Hug L.A."/>
            <person name="Sharon I."/>
            <person name="Castelle C.J."/>
            <person name="Probst A.J."/>
            <person name="Thomas B.C."/>
            <person name="Singh A."/>
            <person name="Wilkins M.J."/>
            <person name="Karaoz U."/>
            <person name="Brodie E.L."/>
            <person name="Williams K.H."/>
            <person name="Hubbard S.S."/>
            <person name="Banfield J.F."/>
        </authorList>
    </citation>
    <scope>NUCLEOTIDE SEQUENCE [LARGE SCALE GENOMIC DNA]</scope>
</reference>
<dbReference type="PANTHER" id="PTHR48084:SF4">
    <property type="entry name" value="2-OXOGLUTARATE OXIDOREDUCTASE SUBUNIT KORB"/>
    <property type="match status" value="1"/>
</dbReference>
<dbReference type="AlphaFoldDB" id="A0A1G2UY50"/>
<evidence type="ECO:0000256" key="3">
    <source>
        <dbReference type="ARBA" id="ARBA00001966"/>
    </source>
</evidence>
<evidence type="ECO:0000256" key="8">
    <source>
        <dbReference type="ARBA" id="ARBA00023014"/>
    </source>
</evidence>
<dbReference type="InterPro" id="IPR011766">
    <property type="entry name" value="TPP_enzyme_TPP-bd"/>
</dbReference>
<dbReference type="GO" id="GO:0016625">
    <property type="term" value="F:oxidoreductase activity, acting on the aldehyde or oxo group of donors, iron-sulfur protein as acceptor"/>
    <property type="evidence" value="ECO:0007669"/>
    <property type="project" value="UniProtKB-ARBA"/>
</dbReference>
<evidence type="ECO:0000313" key="13">
    <source>
        <dbReference type="Proteomes" id="UP000177697"/>
    </source>
</evidence>
<keyword evidence="4" id="KW-0479">Metal-binding</keyword>
<dbReference type="InterPro" id="IPR029061">
    <property type="entry name" value="THDP-binding"/>
</dbReference>
<keyword evidence="9" id="KW-0786">Thiamine pyrophosphate</keyword>
<dbReference type="InterPro" id="IPR011896">
    <property type="entry name" value="OFOB"/>
</dbReference>
<evidence type="ECO:0000259" key="10">
    <source>
        <dbReference type="Pfam" id="PF02775"/>
    </source>
</evidence>
<keyword evidence="8" id="KW-0411">Iron-sulfur</keyword>
<dbReference type="InterPro" id="IPR032686">
    <property type="entry name" value="PFO_beta_C"/>
</dbReference>
<keyword evidence="6" id="KW-0560">Oxidoreductase</keyword>
<dbReference type="Pfam" id="PF02775">
    <property type="entry name" value="TPP_enzyme_C"/>
    <property type="match status" value="1"/>
</dbReference>
<comment type="cofactor">
    <cofactor evidence="1">
        <name>Mg(2+)</name>
        <dbReference type="ChEBI" id="CHEBI:18420"/>
    </cofactor>
</comment>
<proteinExistence type="predicted"/>
<feature type="domain" description="Thiamine pyrophosphate enzyme TPP-binding" evidence="10">
    <location>
        <begin position="51"/>
        <end position="198"/>
    </location>
</feature>
<evidence type="ECO:0000259" key="11">
    <source>
        <dbReference type="Pfam" id="PF12367"/>
    </source>
</evidence>
<dbReference type="PANTHER" id="PTHR48084">
    <property type="entry name" value="2-OXOGLUTARATE OXIDOREDUCTASE SUBUNIT KORB-RELATED"/>
    <property type="match status" value="1"/>
</dbReference>
<evidence type="ECO:0000256" key="7">
    <source>
        <dbReference type="ARBA" id="ARBA00023004"/>
    </source>
</evidence>
<name>A0A1G2UY50_9BACT</name>
<gene>
    <name evidence="12" type="ORF">A2431_02490</name>
</gene>
<organism evidence="12 13">
    <name type="scientific">Candidatus Zambryskibacteria bacterium RIFOXYC1_FULL_39_10</name>
    <dbReference type="NCBI Taxonomy" id="1802779"/>
    <lineage>
        <taxon>Bacteria</taxon>
        <taxon>Candidatus Zambryskiibacteriota</taxon>
    </lineage>
</organism>
<evidence type="ECO:0000256" key="5">
    <source>
        <dbReference type="ARBA" id="ARBA00022842"/>
    </source>
</evidence>
<dbReference type="GO" id="GO:0046872">
    <property type="term" value="F:metal ion binding"/>
    <property type="evidence" value="ECO:0007669"/>
    <property type="project" value="UniProtKB-KW"/>
</dbReference>
<evidence type="ECO:0000256" key="4">
    <source>
        <dbReference type="ARBA" id="ARBA00022723"/>
    </source>
</evidence>
<evidence type="ECO:0000256" key="1">
    <source>
        <dbReference type="ARBA" id="ARBA00001946"/>
    </source>
</evidence>
<comment type="cofactor">
    <cofactor evidence="3">
        <name>[4Fe-4S] cluster</name>
        <dbReference type="ChEBI" id="CHEBI:49883"/>
    </cofactor>
</comment>